<keyword evidence="3" id="KW-1185">Reference proteome</keyword>
<name>A0ABV5F147_9FLAO</name>
<dbReference type="InterPro" id="IPR037401">
    <property type="entry name" value="SnoaL-like"/>
</dbReference>
<evidence type="ECO:0000259" key="1">
    <source>
        <dbReference type="Pfam" id="PF13474"/>
    </source>
</evidence>
<evidence type="ECO:0000313" key="3">
    <source>
        <dbReference type="Proteomes" id="UP001589605"/>
    </source>
</evidence>
<reference evidence="2 3" key="1">
    <citation type="submission" date="2024-09" db="EMBL/GenBank/DDBJ databases">
        <authorList>
            <person name="Sun Q."/>
            <person name="Mori K."/>
        </authorList>
    </citation>
    <scope>NUCLEOTIDE SEQUENCE [LARGE SCALE GENOMIC DNA]</scope>
    <source>
        <strain evidence="2 3">CECT 8286</strain>
    </source>
</reference>
<comment type="caution">
    <text evidence="2">The sequence shown here is derived from an EMBL/GenBank/DDBJ whole genome shotgun (WGS) entry which is preliminary data.</text>
</comment>
<dbReference type="InterPro" id="IPR032710">
    <property type="entry name" value="NTF2-like_dom_sf"/>
</dbReference>
<sequence>MSDLKHVLVSMILVFFVVVNTNAQDLKSEKIRHQNNTEQAIGINLDAWHKAAAEANFNSYFKLMTTDAVFIGTDASEHWDLDAFKAYSKPHFDRGSAWTFTVLERHVYQYNAKVAWFDELLQTQMGVCRGSGVMKLEDGTWKVAHYVLSATIPNEKMNAVIPLKETEDSIIIKSFTE</sequence>
<protein>
    <submittedName>
        <fullName evidence="2">Nuclear transport factor 2 family protein</fullName>
    </submittedName>
</protein>
<accession>A0ABV5F147</accession>
<dbReference type="SUPFAM" id="SSF54427">
    <property type="entry name" value="NTF2-like"/>
    <property type="match status" value="1"/>
</dbReference>
<dbReference type="RefSeq" id="WP_382382335.1">
    <property type="nucleotide sequence ID" value="NZ_JBHMEZ010000011.1"/>
</dbReference>
<dbReference type="Proteomes" id="UP001589605">
    <property type="component" value="Unassembled WGS sequence"/>
</dbReference>
<evidence type="ECO:0000313" key="2">
    <source>
        <dbReference type="EMBL" id="MFB9053155.1"/>
    </source>
</evidence>
<proteinExistence type="predicted"/>
<organism evidence="2 3">
    <name type="scientific">Formosa undariae</name>
    <dbReference type="NCBI Taxonomy" id="1325436"/>
    <lineage>
        <taxon>Bacteria</taxon>
        <taxon>Pseudomonadati</taxon>
        <taxon>Bacteroidota</taxon>
        <taxon>Flavobacteriia</taxon>
        <taxon>Flavobacteriales</taxon>
        <taxon>Flavobacteriaceae</taxon>
        <taxon>Formosa</taxon>
    </lineage>
</organism>
<feature type="domain" description="SnoaL-like" evidence="1">
    <location>
        <begin position="45"/>
        <end position="152"/>
    </location>
</feature>
<dbReference type="EMBL" id="JBHMEZ010000011">
    <property type="protein sequence ID" value="MFB9053155.1"/>
    <property type="molecule type" value="Genomic_DNA"/>
</dbReference>
<dbReference type="Gene3D" id="3.10.450.50">
    <property type="match status" value="1"/>
</dbReference>
<gene>
    <name evidence="2" type="ORF">ACFFVB_08695</name>
</gene>
<dbReference type="Pfam" id="PF13474">
    <property type="entry name" value="SnoaL_3"/>
    <property type="match status" value="1"/>
</dbReference>